<name>A0A8T3YLT6_9ARCH</name>
<comment type="similarity">
    <text evidence="2">Belongs to the class-II aminoacyl-tRNA synthetase family. Phe-tRNA synthetase alpha subunit type 2 subfamily.</text>
</comment>
<evidence type="ECO:0000256" key="2">
    <source>
        <dbReference type="ARBA" id="ARBA00006703"/>
    </source>
</evidence>
<evidence type="ECO:0000256" key="9">
    <source>
        <dbReference type="ARBA" id="ARBA00022842"/>
    </source>
</evidence>
<gene>
    <name evidence="14" type="ORF">HY544_04105</name>
</gene>
<evidence type="ECO:0000256" key="7">
    <source>
        <dbReference type="ARBA" id="ARBA00022741"/>
    </source>
</evidence>
<dbReference type="Pfam" id="PF01409">
    <property type="entry name" value="tRNA-synt_2d"/>
    <property type="match status" value="1"/>
</dbReference>
<feature type="domain" description="Aminoacyl-transfer RNA synthetases class-II family profile" evidence="13">
    <location>
        <begin position="239"/>
        <end position="488"/>
    </location>
</feature>
<keyword evidence="11" id="KW-0030">Aminoacyl-tRNA synthetase</keyword>
<keyword evidence="8" id="KW-0067">ATP-binding</keyword>
<dbReference type="PANTHER" id="PTHR11538:SF40">
    <property type="entry name" value="PHENYLALANINE--TRNA LIGASE ALPHA SUBUNIT"/>
    <property type="match status" value="1"/>
</dbReference>
<dbReference type="EC" id="6.1.1.20" evidence="3"/>
<sequence length="492" mass="55067">MDLRTVASSLSDIEKKTLTALSGQEKTPEEIANEAGMNTDSSRRAVQWLMEKGLAGVSEIKSGKIIFTPLGEKYFRHGLPEEMILASLHGGAGTLEFREIMERNNMSKEEFSAGLGKIKPKNFVAVVTEANDAGGKTAKLSLTEVGKSYDPQDNRERKAMEEIAAKGNAQDREALKELRMRGICSEKEETTRKVSITREGEAVKTLPEFSMQRAYNVLDPVPRMHIGKKQPYVQFLNIIRRKLTELGFVEMEAPLIVHEFYNFDVLFQPQNHPARTWTDTYRLKAPEHGRLADRKSVGAVKAAHETGGVSASSGWKYTWLEEIASKVMPTAHGTAHSGRQLTKGVRVPGKYFAIARCFRPDVLDATHLIEFNQMDGFIIGEDLNFTHLLGMLEQFAREIAGASEVKFIPDYYPFTEPSCQLSAKHPKLGWIELGGAGMFRPEILENLGIKGQAIAWGIGIDRLAMFKLGINDIRHLFSDNLEWLRKTPLVME</sequence>
<organism evidence="14 15">
    <name type="scientific">Candidatus Iainarchaeum sp</name>
    <dbReference type="NCBI Taxonomy" id="3101447"/>
    <lineage>
        <taxon>Archaea</taxon>
        <taxon>Candidatus Iainarchaeota</taxon>
        <taxon>Candidatus Iainarchaeia</taxon>
        <taxon>Candidatus Iainarchaeales</taxon>
        <taxon>Candidatus Iainarchaeaceae</taxon>
        <taxon>Candidatus Iainarchaeum</taxon>
    </lineage>
</organism>
<dbReference type="GO" id="GO:0005524">
    <property type="term" value="F:ATP binding"/>
    <property type="evidence" value="ECO:0007669"/>
    <property type="project" value="UniProtKB-KW"/>
</dbReference>
<dbReference type="InterPro" id="IPR002319">
    <property type="entry name" value="Phenylalanyl-tRNA_Synthase"/>
</dbReference>
<dbReference type="NCBIfam" id="TIGR00468">
    <property type="entry name" value="pheS"/>
    <property type="match status" value="1"/>
</dbReference>
<keyword evidence="6" id="KW-0479">Metal-binding</keyword>
<protein>
    <recommendedName>
        <fullName evidence="3">phenylalanine--tRNA ligase</fullName>
        <ecNumber evidence="3">6.1.1.20</ecNumber>
    </recommendedName>
</protein>
<evidence type="ECO:0000313" key="14">
    <source>
        <dbReference type="EMBL" id="MBI4210660.1"/>
    </source>
</evidence>
<evidence type="ECO:0000256" key="6">
    <source>
        <dbReference type="ARBA" id="ARBA00022723"/>
    </source>
</evidence>
<dbReference type="InterPro" id="IPR004529">
    <property type="entry name" value="Phe-tRNA-synth_IIc_asu"/>
</dbReference>
<dbReference type="GO" id="GO:0004826">
    <property type="term" value="F:phenylalanine-tRNA ligase activity"/>
    <property type="evidence" value="ECO:0007669"/>
    <property type="project" value="UniProtKB-EC"/>
</dbReference>
<keyword evidence="9" id="KW-0460">Magnesium</keyword>
<dbReference type="CDD" id="cd00496">
    <property type="entry name" value="PheRS_alpha_core"/>
    <property type="match status" value="1"/>
</dbReference>
<dbReference type="GO" id="GO:0046872">
    <property type="term" value="F:metal ion binding"/>
    <property type="evidence" value="ECO:0007669"/>
    <property type="project" value="UniProtKB-KW"/>
</dbReference>
<evidence type="ECO:0000256" key="8">
    <source>
        <dbReference type="ARBA" id="ARBA00022840"/>
    </source>
</evidence>
<keyword evidence="4" id="KW-0963">Cytoplasm</keyword>
<dbReference type="GO" id="GO:0006432">
    <property type="term" value="P:phenylalanyl-tRNA aminoacylation"/>
    <property type="evidence" value="ECO:0007669"/>
    <property type="project" value="InterPro"/>
</dbReference>
<evidence type="ECO:0000256" key="11">
    <source>
        <dbReference type="ARBA" id="ARBA00023146"/>
    </source>
</evidence>
<evidence type="ECO:0000256" key="3">
    <source>
        <dbReference type="ARBA" id="ARBA00012814"/>
    </source>
</evidence>
<dbReference type="PROSITE" id="PS50862">
    <property type="entry name" value="AA_TRNA_LIGASE_II"/>
    <property type="match status" value="1"/>
</dbReference>
<evidence type="ECO:0000256" key="12">
    <source>
        <dbReference type="SAM" id="MobiDB-lite"/>
    </source>
</evidence>
<dbReference type="AlphaFoldDB" id="A0A8T3YLT6"/>
<evidence type="ECO:0000256" key="4">
    <source>
        <dbReference type="ARBA" id="ARBA00022490"/>
    </source>
</evidence>
<accession>A0A8T3YLT6</accession>
<dbReference type="EMBL" id="JACQPB010000039">
    <property type="protein sequence ID" value="MBI4210660.1"/>
    <property type="molecule type" value="Genomic_DNA"/>
</dbReference>
<reference evidence="14" key="1">
    <citation type="submission" date="2020-07" db="EMBL/GenBank/DDBJ databases">
        <title>Huge and variable diversity of episymbiotic CPR bacteria and DPANN archaea in groundwater ecosystems.</title>
        <authorList>
            <person name="He C.Y."/>
            <person name="Keren R."/>
            <person name="Whittaker M."/>
            <person name="Farag I.F."/>
            <person name="Doudna J."/>
            <person name="Cate J.H.D."/>
            <person name="Banfield J.F."/>
        </authorList>
    </citation>
    <scope>NUCLEOTIDE SEQUENCE</scope>
    <source>
        <strain evidence="14">NC_groundwater_1296_Ag_S-0.2um_52_80</strain>
    </source>
</reference>
<proteinExistence type="inferred from homology"/>
<dbReference type="GO" id="GO:0000049">
    <property type="term" value="F:tRNA binding"/>
    <property type="evidence" value="ECO:0007669"/>
    <property type="project" value="InterPro"/>
</dbReference>
<dbReference type="NCBIfam" id="NF003210">
    <property type="entry name" value="PRK04172.1"/>
    <property type="match status" value="1"/>
</dbReference>
<evidence type="ECO:0000256" key="1">
    <source>
        <dbReference type="ARBA" id="ARBA00004496"/>
    </source>
</evidence>
<evidence type="ECO:0000256" key="5">
    <source>
        <dbReference type="ARBA" id="ARBA00022598"/>
    </source>
</evidence>
<dbReference type="InterPro" id="IPR045864">
    <property type="entry name" value="aa-tRNA-synth_II/BPL/LPL"/>
</dbReference>
<keyword evidence="5 14" id="KW-0436">Ligase</keyword>
<evidence type="ECO:0000313" key="15">
    <source>
        <dbReference type="Proteomes" id="UP000732298"/>
    </source>
</evidence>
<comment type="subcellular location">
    <subcellularLocation>
        <location evidence="1">Cytoplasm</location>
    </subcellularLocation>
</comment>
<keyword evidence="7" id="KW-0547">Nucleotide-binding</keyword>
<keyword evidence="10" id="KW-0648">Protein biosynthesis</keyword>
<comment type="caution">
    <text evidence="14">The sequence shown here is derived from an EMBL/GenBank/DDBJ whole genome shotgun (WGS) entry which is preliminary data.</text>
</comment>
<dbReference type="Proteomes" id="UP000732298">
    <property type="component" value="Unassembled WGS sequence"/>
</dbReference>
<evidence type="ECO:0000256" key="10">
    <source>
        <dbReference type="ARBA" id="ARBA00022917"/>
    </source>
</evidence>
<dbReference type="GO" id="GO:0005737">
    <property type="term" value="C:cytoplasm"/>
    <property type="evidence" value="ECO:0007669"/>
    <property type="project" value="UniProtKB-SubCell"/>
</dbReference>
<dbReference type="Gene3D" id="3.30.930.10">
    <property type="entry name" value="Bira Bifunctional Protein, Domain 2"/>
    <property type="match status" value="1"/>
</dbReference>
<dbReference type="InterPro" id="IPR006195">
    <property type="entry name" value="aa-tRNA-synth_II"/>
</dbReference>
<dbReference type="PANTHER" id="PTHR11538">
    <property type="entry name" value="PHENYLALANYL-TRNA SYNTHETASE"/>
    <property type="match status" value="1"/>
</dbReference>
<dbReference type="SUPFAM" id="SSF55681">
    <property type="entry name" value="Class II aaRS and biotin synthetases"/>
    <property type="match status" value="1"/>
</dbReference>
<evidence type="ECO:0000259" key="13">
    <source>
        <dbReference type="PROSITE" id="PS50862"/>
    </source>
</evidence>
<feature type="region of interest" description="Disordered" evidence="12">
    <location>
        <begin position="18"/>
        <end position="38"/>
    </location>
</feature>